<accession>A0A8S1STM9</accession>
<name>A0A8S1STM9_PAROT</name>
<evidence type="ECO:0000313" key="3">
    <source>
        <dbReference type="Proteomes" id="UP000683925"/>
    </source>
</evidence>
<dbReference type="Proteomes" id="UP000683925">
    <property type="component" value="Unassembled WGS sequence"/>
</dbReference>
<keyword evidence="3" id="KW-1185">Reference proteome</keyword>
<dbReference type="EMBL" id="CAJJDP010000014">
    <property type="protein sequence ID" value="CAD8142729.1"/>
    <property type="molecule type" value="Genomic_DNA"/>
</dbReference>
<evidence type="ECO:0000313" key="2">
    <source>
        <dbReference type="EMBL" id="CAD8142729.1"/>
    </source>
</evidence>
<dbReference type="AlphaFoldDB" id="A0A8S1STM9"/>
<organism evidence="2 3">
    <name type="scientific">Paramecium octaurelia</name>
    <dbReference type="NCBI Taxonomy" id="43137"/>
    <lineage>
        <taxon>Eukaryota</taxon>
        <taxon>Sar</taxon>
        <taxon>Alveolata</taxon>
        <taxon>Ciliophora</taxon>
        <taxon>Intramacronucleata</taxon>
        <taxon>Oligohymenophorea</taxon>
        <taxon>Peniculida</taxon>
        <taxon>Parameciidae</taxon>
        <taxon>Paramecium</taxon>
    </lineage>
</organism>
<comment type="caution">
    <text evidence="2">The sequence shown here is derived from an EMBL/GenBank/DDBJ whole genome shotgun (WGS) entry which is preliminary data.</text>
</comment>
<dbReference type="OrthoDB" id="305159at2759"/>
<proteinExistence type="predicted"/>
<dbReference type="OMA" id="ENGIRCK"/>
<protein>
    <recommendedName>
        <fullName evidence="1">SB domain-containing protein</fullName>
    </recommendedName>
</protein>
<sequence>MLSIILDTLVLTIYDKGDREQILSQIEAIQDLVDLKNTNLNIINVQGQPHLQILGELSDVDNTSIFFELLILSPLENGIRCKIVRPKETQLNPYYDSTLGFIDFSIYIERTDKLIDIISKMKVQFKKEHPYERVRKPQESEMNSFANNIKENWNELNSINEALVFELIQELKKKACLKSMIIDGQEMVDELIKETERLNQFKNQNIDKIADENNILQFISTTPHQDQLIELDAKIKGIRDTLRLIQHNFQNNHLNFLELNQFTRNLAREEFDALLLLKKCLNQQLE</sequence>
<dbReference type="Pfam" id="PF09454">
    <property type="entry name" value="Vps23_core"/>
    <property type="match status" value="1"/>
</dbReference>
<feature type="domain" description="SB" evidence="1">
    <location>
        <begin position="218"/>
        <end position="279"/>
    </location>
</feature>
<reference evidence="2" key="1">
    <citation type="submission" date="2021-01" db="EMBL/GenBank/DDBJ databases">
        <authorList>
            <consortium name="Genoscope - CEA"/>
            <person name="William W."/>
        </authorList>
    </citation>
    <scope>NUCLEOTIDE SEQUENCE</scope>
</reference>
<dbReference type="InterPro" id="IPR017916">
    <property type="entry name" value="SB_dom"/>
</dbReference>
<gene>
    <name evidence="2" type="ORF">POCTA_138.1.T0140123</name>
</gene>
<evidence type="ECO:0000259" key="1">
    <source>
        <dbReference type="Pfam" id="PF09454"/>
    </source>
</evidence>